<accession>A0ABT1XLX4</accession>
<keyword evidence="2" id="KW-1185">Reference proteome</keyword>
<organism evidence="1 2">
    <name type="scientific">Parerythrobacter lacustris</name>
    <dbReference type="NCBI Taxonomy" id="2969984"/>
    <lineage>
        <taxon>Bacteria</taxon>
        <taxon>Pseudomonadati</taxon>
        <taxon>Pseudomonadota</taxon>
        <taxon>Alphaproteobacteria</taxon>
        <taxon>Sphingomonadales</taxon>
        <taxon>Erythrobacteraceae</taxon>
        <taxon>Parerythrobacter</taxon>
    </lineage>
</organism>
<protein>
    <recommendedName>
        <fullName evidence="3">DUF2268 domain-containing protein</fullName>
    </recommendedName>
</protein>
<gene>
    <name evidence="1" type="ORF">NSO95_01735</name>
</gene>
<dbReference type="Proteomes" id="UP001206067">
    <property type="component" value="Unassembled WGS sequence"/>
</dbReference>
<evidence type="ECO:0008006" key="3">
    <source>
        <dbReference type="Google" id="ProtNLM"/>
    </source>
</evidence>
<name>A0ABT1XLX4_9SPHN</name>
<sequence>MSAVSASDCLWREEGGGEAAGARCLAFLAEVGIPVRLRQGEDMDQPVDGFIIADGTVVIDPATPVWPGDLLHEGGHIAVTDPARRATLGALEPDQTEEYMAIAWSYAAAKQCDVGLRQLFHPEGYKGSYEFAAKCYALGRFEGADGLAALGMAELDLMRALAAGVPTYPNMIRWLR</sequence>
<evidence type="ECO:0000313" key="2">
    <source>
        <dbReference type="Proteomes" id="UP001206067"/>
    </source>
</evidence>
<reference evidence="1 2" key="1">
    <citation type="submission" date="2022-08" db="EMBL/GenBank/DDBJ databases">
        <title>Polyphasic taxonomy analysis of Qipengyuania sp.RS5-5.</title>
        <authorList>
            <person name="Xamxidin M."/>
            <person name="Wu M."/>
        </authorList>
    </citation>
    <scope>NUCLEOTIDE SEQUENCE [LARGE SCALE GENOMIC DNA]</scope>
    <source>
        <strain evidence="1 2">RS5-5</strain>
    </source>
</reference>
<proteinExistence type="predicted"/>
<comment type="caution">
    <text evidence="1">The sequence shown here is derived from an EMBL/GenBank/DDBJ whole genome shotgun (WGS) entry which is preliminary data.</text>
</comment>
<dbReference type="RefSeq" id="WP_257594414.1">
    <property type="nucleotide sequence ID" value="NZ_JANKHH010000001.1"/>
</dbReference>
<dbReference type="EMBL" id="JANKHH010000001">
    <property type="protein sequence ID" value="MCR2832655.1"/>
    <property type="molecule type" value="Genomic_DNA"/>
</dbReference>
<evidence type="ECO:0000313" key="1">
    <source>
        <dbReference type="EMBL" id="MCR2832655.1"/>
    </source>
</evidence>